<dbReference type="Proteomes" id="UP000192980">
    <property type="component" value="Unassembled WGS sequence"/>
</dbReference>
<evidence type="ECO:0000313" key="2">
    <source>
        <dbReference type="Proteomes" id="UP000192980"/>
    </source>
</evidence>
<reference evidence="1 2" key="1">
    <citation type="submission" date="2017-04" db="EMBL/GenBank/DDBJ databases">
        <authorList>
            <person name="Afonso C.L."/>
            <person name="Miller P.J."/>
            <person name="Scott M.A."/>
            <person name="Spackman E."/>
            <person name="Goraichik I."/>
            <person name="Dimitrov K.M."/>
            <person name="Suarez D.L."/>
            <person name="Swayne D.E."/>
        </authorList>
    </citation>
    <scope>NUCLEOTIDE SEQUENCE [LARGE SCALE GENOMIC DNA]</scope>
    <source>
        <strain evidence="1 2">DSM 22418</strain>
    </source>
</reference>
<protein>
    <submittedName>
        <fullName evidence="1">Uncharacterized protein</fullName>
    </submittedName>
</protein>
<dbReference type="AlphaFoldDB" id="A0A1X7JWA7"/>
<organism evidence="1 2">
    <name type="scientific">Sphingobacterium psychroaquaticum</name>
    <dbReference type="NCBI Taxonomy" id="561061"/>
    <lineage>
        <taxon>Bacteria</taxon>
        <taxon>Pseudomonadati</taxon>
        <taxon>Bacteroidota</taxon>
        <taxon>Sphingobacteriia</taxon>
        <taxon>Sphingobacteriales</taxon>
        <taxon>Sphingobacteriaceae</taxon>
        <taxon>Sphingobacterium</taxon>
    </lineage>
</organism>
<evidence type="ECO:0000313" key="1">
    <source>
        <dbReference type="EMBL" id="SMG32781.1"/>
    </source>
</evidence>
<gene>
    <name evidence="1" type="ORF">SAMN05660862_2287</name>
</gene>
<dbReference type="OrthoDB" id="711832at2"/>
<accession>A0A1X7JWA7</accession>
<dbReference type="STRING" id="561061.SAMN05660862_2287"/>
<dbReference type="EMBL" id="FXAU01000003">
    <property type="protein sequence ID" value="SMG32781.1"/>
    <property type="molecule type" value="Genomic_DNA"/>
</dbReference>
<name>A0A1X7JWA7_9SPHI</name>
<sequence>MKFISILTFFVFLCISYVNGQLITVASYGVDNSVWNSTGKFVQIKRTGTTTFQTGMFFFQPVNFTRPIKIEAVVYLESSLGITDISDTLKFTSSDIISGDATNTKFINCSIQSNQLADNGTDRLKLKYRYYKDQYPFPDYNDGWTEMYGAPGSNNYSILHVRFEPGPLPTINGPTSICSEEIYTVANATTVTLEGANNTATLTDLGGGQYKVSKIGNGSGKIVLVADNGQNNVSQTIYVGNPSSGDIKDSANGITLQPSTIYQFYVDSGFNLNSFNWSVIGGTIISGQNSNVITVRTDQNPHTADNNLSITLNYVGECGSKIINANRWVAPGGGDIPDPGEIL</sequence>
<dbReference type="RefSeq" id="WP_085473002.1">
    <property type="nucleotide sequence ID" value="NZ_FXAU01000003.1"/>
</dbReference>
<proteinExistence type="predicted"/>
<keyword evidence="2" id="KW-1185">Reference proteome</keyword>